<organism evidence="1 2">
    <name type="scientific">Tricholomella constricta</name>
    <dbReference type="NCBI Taxonomy" id="117010"/>
    <lineage>
        <taxon>Eukaryota</taxon>
        <taxon>Fungi</taxon>
        <taxon>Dikarya</taxon>
        <taxon>Basidiomycota</taxon>
        <taxon>Agaricomycotina</taxon>
        <taxon>Agaricomycetes</taxon>
        <taxon>Agaricomycetidae</taxon>
        <taxon>Agaricales</taxon>
        <taxon>Tricholomatineae</taxon>
        <taxon>Lyophyllaceae</taxon>
        <taxon>Tricholomella</taxon>
    </lineage>
</organism>
<dbReference type="AlphaFoldDB" id="A0A8H5M5H9"/>
<dbReference type="EMBL" id="JAACJP010000010">
    <property type="protein sequence ID" value="KAF5381638.1"/>
    <property type="molecule type" value="Genomic_DNA"/>
</dbReference>
<keyword evidence="2" id="KW-1185">Reference proteome</keyword>
<evidence type="ECO:0000313" key="2">
    <source>
        <dbReference type="Proteomes" id="UP000565441"/>
    </source>
</evidence>
<gene>
    <name evidence="1" type="ORF">D9615_005460</name>
</gene>
<protein>
    <submittedName>
        <fullName evidence="1">Uncharacterized protein</fullName>
    </submittedName>
</protein>
<comment type="caution">
    <text evidence="1">The sequence shown here is derived from an EMBL/GenBank/DDBJ whole genome shotgun (WGS) entry which is preliminary data.</text>
</comment>
<accession>A0A8H5M5H9</accession>
<dbReference type="OrthoDB" id="2720314at2759"/>
<dbReference type="Proteomes" id="UP000565441">
    <property type="component" value="Unassembled WGS sequence"/>
</dbReference>
<name>A0A8H5M5H9_9AGAR</name>
<reference evidence="1 2" key="1">
    <citation type="journal article" date="2020" name="ISME J.">
        <title>Uncovering the hidden diversity of litter-decomposition mechanisms in mushroom-forming fungi.</title>
        <authorList>
            <person name="Floudas D."/>
            <person name="Bentzer J."/>
            <person name="Ahren D."/>
            <person name="Johansson T."/>
            <person name="Persson P."/>
            <person name="Tunlid A."/>
        </authorList>
    </citation>
    <scope>NUCLEOTIDE SEQUENCE [LARGE SCALE GENOMIC DNA]</scope>
    <source>
        <strain evidence="1 2">CBS 661.87</strain>
    </source>
</reference>
<proteinExistence type="predicted"/>
<evidence type="ECO:0000313" key="1">
    <source>
        <dbReference type="EMBL" id="KAF5381638.1"/>
    </source>
</evidence>
<sequence length="347" mass="38809">MPSKSFSALKARLAYEQLRNLKLKISNLHDSEGVEEPDVDSMDPGFEQQLDVMLHLLESMLEDSRVPAPEGFKQQLEVMLHLLKSKLEESQSLTFSGVTDQTSAKLNITLAGILDLKPNLEKRIAETISLGQDEFWSSANLYRQLHVLEGLLPGTKEASSRAWIDTFFFRVSAMLPPSQRMVLNMEHTASATTISPSSSSTLSGFVDYTVVVADQRDAAFFRDTPDLNILKFLRATGFFVIQAKLNNPSHHVPHAVAEIYACGKFLQKKILRGALTNGRDWIFILVTFNDNFDGATYKQSDVISIIHNEDSDGKIVIPGPRPDLIAAILLHWVENSFADLGNDDWFE</sequence>